<feature type="compositionally biased region" description="Basic residues" evidence="1">
    <location>
        <begin position="95"/>
        <end position="111"/>
    </location>
</feature>
<evidence type="ECO:0000313" key="2">
    <source>
        <dbReference type="EMBL" id="MBB1489478.1"/>
    </source>
</evidence>
<dbReference type="RefSeq" id="WP_182811811.1">
    <property type="nucleotide sequence ID" value="NZ_JACJFM010000056.1"/>
</dbReference>
<keyword evidence="3" id="KW-1185">Reference proteome</keyword>
<proteinExistence type="predicted"/>
<name>A0A839IX06_9GAMM</name>
<accession>A0A839IX06</accession>
<dbReference type="EMBL" id="JACJFM010000056">
    <property type="protein sequence ID" value="MBB1489478.1"/>
    <property type="molecule type" value="Genomic_DNA"/>
</dbReference>
<protein>
    <recommendedName>
        <fullName evidence="4">Antirepressor protein C-terminal domain-containing protein</fullName>
    </recommendedName>
</protein>
<sequence>MSQLSVEEAAQRLNFPGGRNALYKYLRAHAGFQGTIAPYSLVFQGFFVVIDGQYERGRQTIYTQTTKVTTRGLTFIAQLMNEHPPEVKTTARNKTSGRRKKYSTQHKHHKTNPTPDSA</sequence>
<dbReference type="AlphaFoldDB" id="A0A839IX06"/>
<evidence type="ECO:0008006" key="4">
    <source>
        <dbReference type="Google" id="ProtNLM"/>
    </source>
</evidence>
<reference evidence="2 3" key="1">
    <citation type="submission" date="2020-08" db="EMBL/GenBank/DDBJ databases">
        <title>Oceanospirillum sp. nov. isolated from marine sediment.</title>
        <authorList>
            <person name="Ji X."/>
        </authorList>
    </citation>
    <scope>NUCLEOTIDE SEQUENCE [LARGE SCALE GENOMIC DNA]</scope>
    <source>
        <strain evidence="2 3">D5</strain>
    </source>
</reference>
<evidence type="ECO:0000313" key="3">
    <source>
        <dbReference type="Proteomes" id="UP000565262"/>
    </source>
</evidence>
<feature type="region of interest" description="Disordered" evidence="1">
    <location>
        <begin position="82"/>
        <end position="118"/>
    </location>
</feature>
<evidence type="ECO:0000256" key="1">
    <source>
        <dbReference type="SAM" id="MobiDB-lite"/>
    </source>
</evidence>
<gene>
    <name evidence="2" type="ORF">H4O21_22980</name>
</gene>
<dbReference type="Proteomes" id="UP000565262">
    <property type="component" value="Unassembled WGS sequence"/>
</dbReference>
<organism evidence="2 3">
    <name type="scientific">Oceanospirillum sediminis</name>
    <dbReference type="NCBI Taxonomy" id="2760088"/>
    <lineage>
        <taxon>Bacteria</taxon>
        <taxon>Pseudomonadati</taxon>
        <taxon>Pseudomonadota</taxon>
        <taxon>Gammaproteobacteria</taxon>
        <taxon>Oceanospirillales</taxon>
        <taxon>Oceanospirillaceae</taxon>
        <taxon>Oceanospirillum</taxon>
    </lineage>
</organism>
<comment type="caution">
    <text evidence="2">The sequence shown here is derived from an EMBL/GenBank/DDBJ whole genome shotgun (WGS) entry which is preliminary data.</text>
</comment>